<dbReference type="AlphaFoldDB" id="A0A7M7Q542"/>
<dbReference type="CTD" id="84100"/>
<proteinExistence type="predicted"/>
<evidence type="ECO:0000313" key="5">
    <source>
        <dbReference type="Proteomes" id="UP000002358"/>
    </source>
</evidence>
<feature type="binding site" evidence="3">
    <location>
        <begin position="150"/>
        <end position="153"/>
    </location>
    <ligand>
        <name>GTP</name>
        <dbReference type="ChEBI" id="CHEBI:37565"/>
    </ligand>
</feature>
<dbReference type="Gene3D" id="3.40.50.300">
    <property type="entry name" value="P-loop containing nucleotide triphosphate hydrolases"/>
    <property type="match status" value="1"/>
</dbReference>
<dbReference type="Proteomes" id="UP000002358">
    <property type="component" value="Unassembled WGS sequence"/>
</dbReference>
<keyword evidence="2 3" id="KW-0342">GTP-binding</keyword>
<evidence type="ECO:0000313" key="4">
    <source>
        <dbReference type="EnsemblMetazoa" id="XP_031781771"/>
    </source>
</evidence>
<dbReference type="SUPFAM" id="SSF52540">
    <property type="entry name" value="P-loop containing nucleoside triphosphate hydrolases"/>
    <property type="match status" value="1"/>
</dbReference>
<dbReference type="SMR" id="A0A7M7Q542"/>
<dbReference type="InterPro" id="IPR006689">
    <property type="entry name" value="Small_GTPase_ARF/SAR"/>
</dbReference>
<dbReference type="PANTHER" id="PTHR11711">
    <property type="entry name" value="ADP RIBOSYLATION FACTOR-RELATED"/>
    <property type="match status" value="1"/>
</dbReference>
<evidence type="ECO:0000256" key="1">
    <source>
        <dbReference type="ARBA" id="ARBA00022741"/>
    </source>
</evidence>
<dbReference type="GO" id="GO:0005525">
    <property type="term" value="F:GTP binding"/>
    <property type="evidence" value="ECO:0007669"/>
    <property type="project" value="UniProtKB-KW"/>
</dbReference>
<protein>
    <submittedName>
        <fullName evidence="4">Uncharacterized protein</fullName>
    </submittedName>
</protein>
<sequence length="209" mass="24535">MIHYYCMSCKQQILYYTKLKERFRKQKNTCAICNAQCEITTKSKNYFMSVDLKYQLKMMFDSVEIKKEIFDFINKMDNRNNDEIAIRDIYDSELYKEINSDTNMKYITYNLSTDGAPLTKSGKRGFWLLQIILNCLPPKSRKMPILFLANKMDLPDSLTTVKLVSGLGLDKIQNKPWHVRTTNAITGEGLQAAIEWFTDQIRDIHINKR</sequence>
<dbReference type="InterPro" id="IPR024156">
    <property type="entry name" value="Small_GTPase_ARF"/>
</dbReference>
<dbReference type="Pfam" id="PF00025">
    <property type="entry name" value="Arf"/>
    <property type="match status" value="1"/>
</dbReference>
<keyword evidence="1 3" id="KW-0547">Nucleotide-binding</keyword>
<name>A0A7M7Q542_NASVI</name>
<organism evidence="4 5">
    <name type="scientific">Nasonia vitripennis</name>
    <name type="common">Parasitic wasp</name>
    <dbReference type="NCBI Taxonomy" id="7425"/>
    <lineage>
        <taxon>Eukaryota</taxon>
        <taxon>Metazoa</taxon>
        <taxon>Ecdysozoa</taxon>
        <taxon>Arthropoda</taxon>
        <taxon>Hexapoda</taxon>
        <taxon>Insecta</taxon>
        <taxon>Pterygota</taxon>
        <taxon>Neoptera</taxon>
        <taxon>Endopterygota</taxon>
        <taxon>Hymenoptera</taxon>
        <taxon>Apocrita</taxon>
        <taxon>Proctotrupomorpha</taxon>
        <taxon>Chalcidoidea</taxon>
        <taxon>Pteromalidae</taxon>
        <taxon>Pteromalinae</taxon>
        <taxon>Nasonia</taxon>
    </lineage>
</organism>
<dbReference type="GO" id="GO:0003924">
    <property type="term" value="F:GTPase activity"/>
    <property type="evidence" value="ECO:0007669"/>
    <property type="project" value="InterPro"/>
</dbReference>
<dbReference type="EnsemblMetazoa" id="XM_031925911">
    <property type="protein sequence ID" value="XP_031781771"/>
    <property type="gene ID" value="LOC100113848"/>
</dbReference>
<dbReference type="InterPro" id="IPR027417">
    <property type="entry name" value="P-loop_NTPase"/>
</dbReference>
<accession>A0A7M7Q542</accession>
<evidence type="ECO:0000256" key="2">
    <source>
        <dbReference type="ARBA" id="ARBA00023134"/>
    </source>
</evidence>
<evidence type="ECO:0000256" key="3">
    <source>
        <dbReference type="PIRSR" id="PIRSR606689-1"/>
    </source>
</evidence>
<reference evidence="4" key="1">
    <citation type="submission" date="2021-01" db="UniProtKB">
        <authorList>
            <consortium name="EnsemblMetazoa"/>
        </authorList>
    </citation>
    <scope>IDENTIFICATION</scope>
</reference>
<keyword evidence="5" id="KW-1185">Reference proteome</keyword>
<dbReference type="RefSeq" id="XP_031781771.1">
    <property type="nucleotide sequence ID" value="XM_031925911.2"/>
</dbReference>
<dbReference type="GeneID" id="100113848"/>